<dbReference type="GO" id="GO:0051028">
    <property type="term" value="P:mRNA transport"/>
    <property type="evidence" value="ECO:0007669"/>
    <property type="project" value="UniProtKB-KW"/>
</dbReference>
<dbReference type="OrthoDB" id="67850at2759"/>
<gene>
    <name evidence="14" type="ORF">EC973_007801</name>
</gene>
<evidence type="ECO:0000256" key="3">
    <source>
        <dbReference type="ARBA" id="ARBA00005760"/>
    </source>
</evidence>
<name>A0A8H7ERG4_9FUNG</name>
<dbReference type="GO" id="GO:0015031">
    <property type="term" value="P:protein transport"/>
    <property type="evidence" value="ECO:0007669"/>
    <property type="project" value="UniProtKB-KW"/>
</dbReference>
<dbReference type="AlphaFoldDB" id="A0A8H7ERG4"/>
<keyword evidence="10" id="KW-0906">Nuclear pore complex</keyword>
<evidence type="ECO:0008006" key="16">
    <source>
        <dbReference type="Google" id="ProtNLM"/>
    </source>
</evidence>
<dbReference type="GO" id="GO:0005816">
    <property type="term" value="C:spindle pole body"/>
    <property type="evidence" value="ECO:0007669"/>
    <property type="project" value="TreeGrafter"/>
</dbReference>
<dbReference type="GO" id="GO:0031965">
    <property type="term" value="C:nuclear membrane"/>
    <property type="evidence" value="ECO:0007669"/>
    <property type="project" value="UniProtKB-SubCell"/>
</dbReference>
<keyword evidence="9" id="KW-0811">Translocation</keyword>
<evidence type="ECO:0000256" key="9">
    <source>
        <dbReference type="ARBA" id="ARBA00023010"/>
    </source>
</evidence>
<dbReference type="PANTHER" id="PTHR13269">
    <property type="entry name" value="NUCLEOPORIN NDC1"/>
    <property type="match status" value="1"/>
</dbReference>
<evidence type="ECO:0000256" key="6">
    <source>
        <dbReference type="ARBA" id="ARBA00022816"/>
    </source>
</evidence>
<dbReference type="Proteomes" id="UP000605846">
    <property type="component" value="Unassembled WGS sequence"/>
</dbReference>
<dbReference type="InterPro" id="IPR019049">
    <property type="entry name" value="Nucleoporin_prot_Ndc1/Nup"/>
</dbReference>
<evidence type="ECO:0000256" key="2">
    <source>
        <dbReference type="ARBA" id="ARBA00004567"/>
    </source>
</evidence>
<evidence type="ECO:0000256" key="8">
    <source>
        <dbReference type="ARBA" id="ARBA00022989"/>
    </source>
</evidence>
<evidence type="ECO:0000313" key="15">
    <source>
        <dbReference type="Proteomes" id="UP000605846"/>
    </source>
</evidence>
<feature type="transmembrane region" description="Helical" evidence="13">
    <location>
        <begin position="67"/>
        <end position="88"/>
    </location>
</feature>
<evidence type="ECO:0000256" key="10">
    <source>
        <dbReference type="ARBA" id="ARBA00023132"/>
    </source>
</evidence>
<evidence type="ECO:0000256" key="11">
    <source>
        <dbReference type="ARBA" id="ARBA00023136"/>
    </source>
</evidence>
<evidence type="ECO:0000256" key="1">
    <source>
        <dbReference type="ARBA" id="ARBA00004232"/>
    </source>
</evidence>
<dbReference type="EMBL" id="JABAYA010000060">
    <property type="protein sequence ID" value="KAF7727285.1"/>
    <property type="molecule type" value="Genomic_DNA"/>
</dbReference>
<evidence type="ECO:0000256" key="7">
    <source>
        <dbReference type="ARBA" id="ARBA00022927"/>
    </source>
</evidence>
<keyword evidence="4" id="KW-0813">Transport</keyword>
<dbReference type="PANTHER" id="PTHR13269:SF6">
    <property type="entry name" value="NUCLEOPORIN NDC1"/>
    <property type="match status" value="1"/>
</dbReference>
<feature type="transmembrane region" description="Helical" evidence="13">
    <location>
        <begin position="108"/>
        <end position="126"/>
    </location>
</feature>
<keyword evidence="6" id="KW-0509">mRNA transport</keyword>
<comment type="similarity">
    <text evidence="3">Belongs to the NDC1 family.</text>
</comment>
<evidence type="ECO:0000256" key="5">
    <source>
        <dbReference type="ARBA" id="ARBA00022692"/>
    </source>
</evidence>
<organism evidence="14 15">
    <name type="scientific">Apophysomyces ossiformis</name>
    <dbReference type="NCBI Taxonomy" id="679940"/>
    <lineage>
        <taxon>Eukaryota</taxon>
        <taxon>Fungi</taxon>
        <taxon>Fungi incertae sedis</taxon>
        <taxon>Mucoromycota</taxon>
        <taxon>Mucoromycotina</taxon>
        <taxon>Mucoromycetes</taxon>
        <taxon>Mucorales</taxon>
        <taxon>Mucorineae</taxon>
        <taxon>Mucoraceae</taxon>
        <taxon>Apophysomyces</taxon>
    </lineage>
</organism>
<comment type="subcellular location">
    <subcellularLocation>
        <location evidence="1">Nucleus membrane</location>
        <topology evidence="1">Multi-pass membrane protein</topology>
    </subcellularLocation>
    <subcellularLocation>
        <location evidence="2">Nucleus</location>
        <location evidence="2">Nuclear pore complex</location>
    </subcellularLocation>
</comment>
<protein>
    <recommendedName>
        <fullName evidence="16">Nucleoporin protein Ndc1-Nup</fullName>
    </recommendedName>
</protein>
<reference evidence="14" key="1">
    <citation type="submission" date="2020-01" db="EMBL/GenBank/DDBJ databases">
        <title>Genome Sequencing of Three Apophysomyces-Like Fungal Strains Confirms a Novel Fungal Genus in the Mucoromycota with divergent Burkholderia-like Endosymbiotic Bacteria.</title>
        <authorList>
            <person name="Stajich J.E."/>
            <person name="Macias A.M."/>
            <person name="Carter-House D."/>
            <person name="Lovett B."/>
            <person name="Kasson L.R."/>
            <person name="Berry K."/>
            <person name="Grigoriev I."/>
            <person name="Chang Y."/>
            <person name="Spatafora J."/>
            <person name="Kasson M.T."/>
        </authorList>
    </citation>
    <scope>NUCLEOTIDE SEQUENCE</scope>
    <source>
        <strain evidence="14">NRRL A-21654</strain>
    </source>
</reference>
<accession>A0A8H7ERG4</accession>
<dbReference type="Pfam" id="PF09531">
    <property type="entry name" value="Ndc1_Nup"/>
    <property type="match status" value="1"/>
</dbReference>
<proteinExistence type="inferred from homology"/>
<dbReference type="GO" id="GO:0030674">
    <property type="term" value="F:protein-macromolecule adaptor activity"/>
    <property type="evidence" value="ECO:0007669"/>
    <property type="project" value="TreeGrafter"/>
</dbReference>
<dbReference type="GO" id="GO:0070762">
    <property type="term" value="C:nuclear pore transmembrane ring"/>
    <property type="evidence" value="ECO:0007669"/>
    <property type="project" value="TreeGrafter"/>
</dbReference>
<sequence length="453" mass="51885">MMEFTTQLAHVDNWTTIGIYALSSLVIIFMHQVLHAFSQQPIHIELKTNIATLTHNAFKWALHIFKYTYVAFIFFHGTLYYGIANIFGTYTKVLASPVIGFRWVDMYLFIRLVMAGSLATFCWEIMDRIFDVFYSMSYPVHDPTANYYDHLIAGLQLDKNAMIQASAYYELAELSCRRSEKRALLYTQINKDLSTSAWSRISAECLRVINDLRATIDKEYHGNRKAAVPVAAPKPIVPPSVNRIELVEMDVFTTPKPAMAYLDDRTGSLFTNVTTLAETPDVYTPPLSVVTEKVRKTMASPKVASFIKRVELKAQKWQWVKEFYAETRIRKVRQVFNNLPVLLWAVRSVGSLTSASLKEDPYGYVQRDIGHVLDTLLGCLSDVQSYIRSPPEEYKKLSSGFTGKAVLNEPEALVMALREAIYQIRVTFKDYLDGITVQKKYAATWQRFIDFQE</sequence>
<dbReference type="GO" id="GO:0006999">
    <property type="term" value="P:nuclear pore organization"/>
    <property type="evidence" value="ECO:0007669"/>
    <property type="project" value="TreeGrafter"/>
</dbReference>
<keyword evidence="8 13" id="KW-1133">Transmembrane helix</keyword>
<evidence type="ECO:0000256" key="13">
    <source>
        <dbReference type="SAM" id="Phobius"/>
    </source>
</evidence>
<keyword evidence="7" id="KW-0653">Protein transport</keyword>
<comment type="caution">
    <text evidence="14">The sequence shown here is derived from an EMBL/GenBank/DDBJ whole genome shotgun (WGS) entry which is preliminary data.</text>
</comment>
<keyword evidence="5 13" id="KW-0812">Transmembrane</keyword>
<evidence type="ECO:0000256" key="4">
    <source>
        <dbReference type="ARBA" id="ARBA00022448"/>
    </source>
</evidence>
<feature type="transmembrane region" description="Helical" evidence="13">
    <location>
        <begin position="17"/>
        <end position="37"/>
    </location>
</feature>
<evidence type="ECO:0000313" key="14">
    <source>
        <dbReference type="EMBL" id="KAF7727285.1"/>
    </source>
</evidence>
<keyword evidence="11 13" id="KW-0472">Membrane</keyword>
<evidence type="ECO:0000256" key="12">
    <source>
        <dbReference type="ARBA" id="ARBA00023242"/>
    </source>
</evidence>
<keyword evidence="15" id="KW-1185">Reference proteome</keyword>
<keyword evidence="12" id="KW-0539">Nucleus</keyword>